<dbReference type="GO" id="GO:0005737">
    <property type="term" value="C:cytoplasm"/>
    <property type="evidence" value="ECO:0007669"/>
    <property type="project" value="TreeGrafter"/>
</dbReference>
<dbReference type="InterPro" id="IPR013083">
    <property type="entry name" value="Znf_RING/FYVE/PHD"/>
</dbReference>
<dbReference type="Gene3D" id="6.10.140.2020">
    <property type="match status" value="1"/>
</dbReference>
<evidence type="ECO:0000256" key="1">
    <source>
        <dbReference type="ARBA" id="ARBA00000900"/>
    </source>
</evidence>
<evidence type="ECO:0000259" key="7">
    <source>
        <dbReference type="PROSITE" id="PS51698"/>
    </source>
</evidence>
<keyword evidence="5" id="KW-0413">Isomerase</keyword>
<evidence type="ECO:0000256" key="3">
    <source>
        <dbReference type="ARBA" id="ARBA00022737"/>
    </source>
</evidence>
<keyword evidence="3" id="KW-0677">Repeat</keyword>
<dbReference type="EMBL" id="CAJPDS010000052">
    <property type="protein sequence ID" value="CAF9929549.1"/>
    <property type="molecule type" value="Genomic_DNA"/>
</dbReference>
<keyword evidence="6" id="KW-0802">TPR repeat</keyword>
<dbReference type="InterPro" id="IPR003613">
    <property type="entry name" value="Ubox_domain"/>
</dbReference>
<dbReference type="SMART" id="SM00028">
    <property type="entry name" value="TPR"/>
    <property type="match status" value="3"/>
</dbReference>
<evidence type="ECO:0000256" key="2">
    <source>
        <dbReference type="ARBA" id="ARBA00022679"/>
    </source>
</evidence>
<dbReference type="Pfam" id="PF18391">
    <property type="entry name" value="CHIP_TPR_N"/>
    <property type="match status" value="1"/>
</dbReference>
<dbReference type="GO" id="GO:0000209">
    <property type="term" value="P:protein polyubiquitination"/>
    <property type="evidence" value="ECO:0007669"/>
    <property type="project" value="TreeGrafter"/>
</dbReference>
<dbReference type="GO" id="GO:0006515">
    <property type="term" value="P:protein quality control for misfolded or incompletely synthesized proteins"/>
    <property type="evidence" value="ECO:0007669"/>
    <property type="project" value="TreeGrafter"/>
</dbReference>
<dbReference type="GO" id="GO:0061630">
    <property type="term" value="F:ubiquitin protein ligase activity"/>
    <property type="evidence" value="ECO:0007669"/>
    <property type="project" value="UniProtKB-EC"/>
</dbReference>
<feature type="repeat" description="TPR" evidence="6">
    <location>
        <begin position="8"/>
        <end position="41"/>
    </location>
</feature>
<proteinExistence type="predicted"/>
<feature type="domain" description="U-box" evidence="7">
    <location>
        <begin position="210"/>
        <end position="283"/>
    </location>
</feature>
<dbReference type="Proteomes" id="UP000664521">
    <property type="component" value="Unassembled WGS sequence"/>
</dbReference>
<keyword evidence="5" id="KW-0697">Rotamase</keyword>
<dbReference type="GO" id="GO:0071218">
    <property type="term" value="P:cellular response to misfolded protein"/>
    <property type="evidence" value="ECO:0007669"/>
    <property type="project" value="TreeGrafter"/>
</dbReference>
<evidence type="ECO:0000313" key="8">
    <source>
        <dbReference type="EMBL" id="CAF9929549.1"/>
    </source>
</evidence>
<dbReference type="Pfam" id="PF13414">
    <property type="entry name" value="TPR_11"/>
    <property type="match status" value="1"/>
</dbReference>
<name>A0A8H3FUJ8_9LECA</name>
<dbReference type="InterPro" id="IPR011990">
    <property type="entry name" value="TPR-like_helical_dom_sf"/>
</dbReference>
<dbReference type="GO" id="GO:0045862">
    <property type="term" value="P:positive regulation of proteolysis"/>
    <property type="evidence" value="ECO:0007669"/>
    <property type="project" value="TreeGrafter"/>
</dbReference>
<dbReference type="AlphaFoldDB" id="A0A8H3FUJ8"/>
<dbReference type="Pfam" id="PF04564">
    <property type="entry name" value="U-box"/>
    <property type="match status" value="1"/>
</dbReference>
<keyword evidence="9" id="KW-1185">Reference proteome</keyword>
<gene>
    <name evidence="8" type="ORF">HETSPECPRED_007394</name>
</gene>
<comment type="caution">
    <text evidence="8">The sequence shown here is derived from an EMBL/GenBank/DDBJ whole genome shotgun (WGS) entry which is preliminary data.</text>
</comment>
<keyword evidence="2" id="KW-0808">Transferase</keyword>
<reference evidence="8" key="1">
    <citation type="submission" date="2021-03" db="EMBL/GenBank/DDBJ databases">
        <authorList>
            <person name="Tagirdzhanova G."/>
        </authorList>
    </citation>
    <scope>NUCLEOTIDE SEQUENCE</scope>
</reference>
<dbReference type="SMART" id="SM00504">
    <property type="entry name" value="Ubox"/>
    <property type="match status" value="1"/>
</dbReference>
<organism evidence="8 9">
    <name type="scientific">Heterodermia speciosa</name>
    <dbReference type="NCBI Taxonomy" id="116794"/>
    <lineage>
        <taxon>Eukaryota</taxon>
        <taxon>Fungi</taxon>
        <taxon>Dikarya</taxon>
        <taxon>Ascomycota</taxon>
        <taxon>Pezizomycotina</taxon>
        <taxon>Lecanoromycetes</taxon>
        <taxon>OSLEUM clade</taxon>
        <taxon>Lecanoromycetidae</taxon>
        <taxon>Caliciales</taxon>
        <taxon>Physciaceae</taxon>
        <taxon>Heterodermia</taxon>
    </lineage>
</organism>
<evidence type="ECO:0000256" key="6">
    <source>
        <dbReference type="PROSITE-ProRule" id="PRU00339"/>
    </source>
</evidence>
<dbReference type="InterPro" id="IPR019734">
    <property type="entry name" value="TPR_rpt"/>
</dbReference>
<dbReference type="GO" id="GO:0051087">
    <property type="term" value="F:protein-folding chaperone binding"/>
    <property type="evidence" value="ECO:0007669"/>
    <property type="project" value="TreeGrafter"/>
</dbReference>
<dbReference type="Gene3D" id="3.30.40.10">
    <property type="entry name" value="Zinc/RING finger domain, C3HC4 (zinc finger)"/>
    <property type="match status" value="1"/>
</dbReference>
<evidence type="ECO:0000256" key="5">
    <source>
        <dbReference type="ARBA" id="ARBA00023110"/>
    </source>
</evidence>
<dbReference type="InterPro" id="IPR041312">
    <property type="entry name" value="CHIP_TPR_N"/>
</dbReference>
<evidence type="ECO:0000256" key="4">
    <source>
        <dbReference type="ARBA" id="ARBA00022786"/>
    </source>
</evidence>
<dbReference type="GO" id="GO:0003755">
    <property type="term" value="F:peptidyl-prolyl cis-trans isomerase activity"/>
    <property type="evidence" value="ECO:0007669"/>
    <property type="project" value="UniProtKB-KW"/>
</dbReference>
<dbReference type="OrthoDB" id="629492at2759"/>
<accession>A0A8H3FUJ8</accession>
<dbReference type="PROSITE" id="PS50005">
    <property type="entry name" value="TPR"/>
    <property type="match status" value="1"/>
</dbReference>
<sequence length="286" mass="32650">MDASKAKANLLKEDGNKCFQNGNYQEAEALYSKAIQKDSTNAKFFTNRAMARLKLEAWDNCIDDCLKSIDLENDNMKGYYYLAQAQLAMHHPNEAYHSALTAYEICIKTSNSSAGSVSSLVLQAKKEKWEAKEKDRIRRHSELLTELEDGLGHVAAYEKHSITARIKNGEISQSDGEEEMKEVEDSTRRKIEELQNIFAISDPKHLQRREVPDYLIDGISFAIMHDPVVTRTGQSYDRSTLIEHLRRSSTDPLTREPLRIEDCRTNIALKAACEQFLEENGWAVDW</sequence>
<dbReference type="PANTHER" id="PTHR46803">
    <property type="entry name" value="E3 UBIQUITIN-PROTEIN LIGASE CHIP"/>
    <property type="match status" value="1"/>
</dbReference>
<comment type="catalytic activity">
    <reaction evidence="1">
        <text>S-ubiquitinyl-[E2 ubiquitin-conjugating enzyme]-L-cysteine + [acceptor protein]-L-lysine = [E2 ubiquitin-conjugating enzyme]-L-cysteine + N(6)-ubiquitinyl-[acceptor protein]-L-lysine.</text>
        <dbReference type="EC" id="2.3.2.27"/>
    </reaction>
</comment>
<dbReference type="GO" id="GO:0043161">
    <property type="term" value="P:proteasome-mediated ubiquitin-dependent protein catabolic process"/>
    <property type="evidence" value="ECO:0007669"/>
    <property type="project" value="TreeGrafter"/>
</dbReference>
<dbReference type="Gene3D" id="1.25.40.10">
    <property type="entry name" value="Tetratricopeptide repeat domain"/>
    <property type="match status" value="1"/>
</dbReference>
<dbReference type="PANTHER" id="PTHR46803:SF2">
    <property type="entry name" value="E3 UBIQUITIN-PROTEIN LIGASE CHIP"/>
    <property type="match status" value="1"/>
</dbReference>
<evidence type="ECO:0000313" key="9">
    <source>
        <dbReference type="Proteomes" id="UP000664521"/>
    </source>
</evidence>
<dbReference type="PROSITE" id="PS51698">
    <property type="entry name" value="U_BOX"/>
    <property type="match status" value="1"/>
</dbReference>
<keyword evidence="4" id="KW-0833">Ubl conjugation pathway</keyword>
<dbReference type="SUPFAM" id="SSF48452">
    <property type="entry name" value="TPR-like"/>
    <property type="match status" value="1"/>
</dbReference>
<dbReference type="SUPFAM" id="SSF57850">
    <property type="entry name" value="RING/U-box"/>
    <property type="match status" value="1"/>
</dbReference>
<protein>
    <recommendedName>
        <fullName evidence="7">U-box domain-containing protein</fullName>
    </recommendedName>
</protein>